<evidence type="ECO:0000313" key="1">
    <source>
        <dbReference type="EMBL" id="GFY70495.1"/>
    </source>
</evidence>
<protein>
    <submittedName>
        <fullName evidence="1">Uncharacterized protein</fullName>
    </submittedName>
</protein>
<keyword evidence="2" id="KW-1185">Reference proteome</keyword>
<proteinExistence type="predicted"/>
<dbReference type="Proteomes" id="UP000886998">
    <property type="component" value="Unassembled WGS sequence"/>
</dbReference>
<reference evidence="1" key="1">
    <citation type="submission" date="2020-08" db="EMBL/GenBank/DDBJ databases">
        <title>Multicomponent nature underlies the extraordinary mechanical properties of spider dragline silk.</title>
        <authorList>
            <person name="Kono N."/>
            <person name="Nakamura H."/>
            <person name="Mori M."/>
            <person name="Yoshida Y."/>
            <person name="Ohtoshi R."/>
            <person name="Malay A.D."/>
            <person name="Moran D.A.P."/>
            <person name="Tomita M."/>
            <person name="Numata K."/>
            <person name="Arakawa K."/>
        </authorList>
    </citation>
    <scope>NUCLEOTIDE SEQUENCE</scope>
</reference>
<comment type="caution">
    <text evidence="1">The sequence shown here is derived from an EMBL/GenBank/DDBJ whole genome shotgun (WGS) entry which is preliminary data.</text>
</comment>
<organism evidence="1 2">
    <name type="scientific">Trichonephila inaurata madagascariensis</name>
    <dbReference type="NCBI Taxonomy" id="2747483"/>
    <lineage>
        <taxon>Eukaryota</taxon>
        <taxon>Metazoa</taxon>
        <taxon>Ecdysozoa</taxon>
        <taxon>Arthropoda</taxon>
        <taxon>Chelicerata</taxon>
        <taxon>Arachnida</taxon>
        <taxon>Araneae</taxon>
        <taxon>Araneomorphae</taxon>
        <taxon>Entelegynae</taxon>
        <taxon>Araneoidea</taxon>
        <taxon>Nephilidae</taxon>
        <taxon>Trichonephila</taxon>
        <taxon>Trichonephila inaurata</taxon>
    </lineage>
</organism>
<name>A0A8X6YCV1_9ARAC</name>
<dbReference type="AlphaFoldDB" id="A0A8X6YCV1"/>
<evidence type="ECO:0000313" key="2">
    <source>
        <dbReference type="Proteomes" id="UP000886998"/>
    </source>
</evidence>
<gene>
    <name evidence="1" type="ORF">TNIN_120701</name>
</gene>
<dbReference type="EMBL" id="BMAV01018298">
    <property type="protein sequence ID" value="GFY70495.1"/>
    <property type="molecule type" value="Genomic_DNA"/>
</dbReference>
<sequence>MARIAARRVGGGQTSLEIGLILRTYRLIYQVQRVKDWLCSILQGTSVCSADIAGWFILMMEDGFGTRHDTAGRRKTQLTIGHGFCNSELKKMTQKP</sequence>
<accession>A0A8X6YCV1</accession>